<feature type="domain" description="AMP-dependent ligase C-terminal" evidence="11">
    <location>
        <begin position="353"/>
        <end position="446"/>
    </location>
</feature>
<dbReference type="UniPathway" id="UPA00930"/>
<evidence type="ECO:0000256" key="2">
    <source>
        <dbReference type="ARBA" id="ARBA00022598"/>
    </source>
</evidence>
<comment type="similarity">
    <text evidence="5 9">Belongs to the phenylacetyl-CoA ligase family.</text>
</comment>
<comment type="caution">
    <text evidence="12">The sequence shown here is derived from an EMBL/GenBank/DDBJ whole genome shotgun (WGS) entry which is preliminary data.</text>
</comment>
<sequence>MGTRIWNATEPGAPPASARYLDPDTETLSRDALAALQLERLAATVRNAYDRVPVHRARLDAAGLRPEDIRSLDDLARLPFTTKADLRENYPFGLFARPAGELSRLHASSGTTGKPTVVGYTGDDLGQWAGVMARSMHGGGVRRGDIVHNAYGYGLFTGGLGAHYGAERLGAVVVPASGGSTARQVALIMDFKARVLCSTPSYALAIAELAEQQGVDLARDSALEVGMFGAEPWSDAMRAEIEARLGLRAIDVYGLSEIMGPGVACECEAQAGLHGWEDHFLFEVIDPDTGAPVPEGEPGELVVTTLTRQALPMLRYRTRDITRITTARCDCGRTHLRILRVTGRNDDMLIIRGVNVYPSQIEAVLVGLAGTAPHYQLVVARDGRLDRVTVEIEAAPGVAPGDYAAIASHAARQIKSTLGVSSEIVLKAPGEIPRSEGKAVRVRDLRPRGG</sequence>
<comment type="subunit">
    <text evidence="1">Monomer.</text>
</comment>
<evidence type="ECO:0000256" key="9">
    <source>
        <dbReference type="PIRNR" id="PIRNR006444"/>
    </source>
</evidence>
<dbReference type="PANTHER" id="PTHR43439">
    <property type="entry name" value="PHENYLACETATE-COENZYME A LIGASE"/>
    <property type="match status" value="1"/>
</dbReference>
<dbReference type="InterPro" id="IPR000873">
    <property type="entry name" value="AMP-dep_synth/lig_dom"/>
</dbReference>
<dbReference type="Pfam" id="PF14535">
    <property type="entry name" value="AMP-binding_C_2"/>
    <property type="match status" value="1"/>
</dbReference>
<evidence type="ECO:0000259" key="10">
    <source>
        <dbReference type="Pfam" id="PF00501"/>
    </source>
</evidence>
<gene>
    <name evidence="12" type="ORF">FHP08_06805</name>
</gene>
<reference evidence="12 13" key="1">
    <citation type="submission" date="2019-06" db="EMBL/GenBank/DDBJ databases">
        <title>Quisquiliibacterium sp. nov., isolated from a maize field.</title>
        <authorList>
            <person name="Lin S.-Y."/>
            <person name="Tsai C.-F."/>
            <person name="Young C.-C."/>
        </authorList>
    </citation>
    <scope>NUCLEOTIDE SEQUENCE [LARGE SCALE GENOMIC DNA]</scope>
    <source>
        <strain evidence="12 13">CC-CFT501</strain>
    </source>
</reference>
<evidence type="ECO:0000256" key="3">
    <source>
        <dbReference type="ARBA" id="ARBA00022741"/>
    </source>
</evidence>
<evidence type="ECO:0000256" key="5">
    <source>
        <dbReference type="ARBA" id="ARBA00061566"/>
    </source>
</evidence>
<evidence type="ECO:0000256" key="7">
    <source>
        <dbReference type="ARBA" id="ARBA00068695"/>
    </source>
</evidence>
<dbReference type="GO" id="GO:0010124">
    <property type="term" value="P:phenylacetate catabolic process"/>
    <property type="evidence" value="ECO:0007669"/>
    <property type="project" value="UniProtKB-UniRule"/>
</dbReference>
<dbReference type="PANTHER" id="PTHR43439:SF1">
    <property type="entry name" value="PHENYLACETATE-COENZYME A LIGASE"/>
    <property type="match status" value="1"/>
</dbReference>
<organism evidence="12 13">
    <name type="scientific">Zeimonas arvi</name>
    <dbReference type="NCBI Taxonomy" id="2498847"/>
    <lineage>
        <taxon>Bacteria</taxon>
        <taxon>Pseudomonadati</taxon>
        <taxon>Pseudomonadota</taxon>
        <taxon>Betaproteobacteria</taxon>
        <taxon>Burkholderiales</taxon>
        <taxon>Burkholderiaceae</taxon>
        <taxon>Zeimonas</taxon>
    </lineage>
</organism>
<evidence type="ECO:0000256" key="4">
    <source>
        <dbReference type="ARBA" id="ARBA00060591"/>
    </source>
</evidence>
<dbReference type="EMBL" id="VDUY01000002">
    <property type="protein sequence ID" value="TXL67309.1"/>
    <property type="molecule type" value="Genomic_DNA"/>
</dbReference>
<dbReference type="PIRSF" id="PIRSF006444">
    <property type="entry name" value="PaaK"/>
    <property type="match status" value="1"/>
</dbReference>
<protein>
    <recommendedName>
        <fullName evidence="7 9">Phenylacetate-coenzyme A ligase</fullName>
        <ecNumber evidence="6 9">6.2.1.30</ecNumber>
    </recommendedName>
    <alternativeName>
        <fullName evidence="8 9">Phenylacetyl-CoA ligase</fullName>
    </alternativeName>
</protein>
<dbReference type="Proteomes" id="UP000321548">
    <property type="component" value="Unassembled WGS sequence"/>
</dbReference>
<dbReference type="RefSeq" id="WP_147703557.1">
    <property type="nucleotide sequence ID" value="NZ_VDUY01000002.1"/>
</dbReference>
<evidence type="ECO:0000313" key="13">
    <source>
        <dbReference type="Proteomes" id="UP000321548"/>
    </source>
</evidence>
<dbReference type="Gene3D" id="3.30.300.30">
    <property type="match status" value="1"/>
</dbReference>
<proteinExistence type="inferred from homology"/>
<dbReference type="InterPro" id="IPR051414">
    <property type="entry name" value="Adenylate-forming_Reductase"/>
</dbReference>
<keyword evidence="2 9" id="KW-0436">Ligase</keyword>
<evidence type="ECO:0000259" key="11">
    <source>
        <dbReference type="Pfam" id="PF14535"/>
    </source>
</evidence>
<keyword evidence="3 9" id="KW-0547">Nucleotide-binding</keyword>
<dbReference type="FunFam" id="3.40.50.12780:FF:000016">
    <property type="entry name" value="Phenylacetate-coenzyme A ligase"/>
    <property type="match status" value="1"/>
</dbReference>
<accession>A0A5C8P141</accession>
<keyword evidence="13" id="KW-1185">Reference proteome</keyword>
<evidence type="ECO:0000313" key="12">
    <source>
        <dbReference type="EMBL" id="TXL67309.1"/>
    </source>
</evidence>
<dbReference type="SUPFAM" id="SSF56801">
    <property type="entry name" value="Acetyl-CoA synthetase-like"/>
    <property type="match status" value="1"/>
</dbReference>
<comment type="catalytic activity">
    <reaction evidence="9">
        <text>2-phenylacetate + ATP + CoA = phenylacetyl-CoA + AMP + diphosphate</text>
        <dbReference type="Rhea" id="RHEA:20956"/>
        <dbReference type="ChEBI" id="CHEBI:18401"/>
        <dbReference type="ChEBI" id="CHEBI:30616"/>
        <dbReference type="ChEBI" id="CHEBI:33019"/>
        <dbReference type="ChEBI" id="CHEBI:57287"/>
        <dbReference type="ChEBI" id="CHEBI:57390"/>
        <dbReference type="ChEBI" id="CHEBI:456215"/>
        <dbReference type="EC" id="6.2.1.30"/>
    </reaction>
</comment>
<dbReference type="InterPro" id="IPR011880">
    <property type="entry name" value="PA_CoA_ligase"/>
</dbReference>
<dbReference type="OrthoDB" id="580775at2"/>
<name>A0A5C8P141_9BURK</name>
<dbReference type="AlphaFoldDB" id="A0A5C8P141"/>
<dbReference type="InterPro" id="IPR028154">
    <property type="entry name" value="AMP-dep_Lig_C"/>
</dbReference>
<comment type="pathway">
    <text evidence="4 9">Aromatic compound metabolism; phenylacetate degradation.</text>
</comment>
<dbReference type="CDD" id="cd05913">
    <property type="entry name" value="PaaK"/>
    <property type="match status" value="1"/>
</dbReference>
<evidence type="ECO:0000256" key="6">
    <source>
        <dbReference type="ARBA" id="ARBA00066629"/>
    </source>
</evidence>
<dbReference type="InterPro" id="IPR042099">
    <property type="entry name" value="ANL_N_sf"/>
</dbReference>
<dbReference type="EC" id="6.2.1.30" evidence="6 9"/>
<dbReference type="Pfam" id="PF00501">
    <property type="entry name" value="AMP-binding"/>
    <property type="match status" value="1"/>
</dbReference>
<feature type="domain" description="AMP-dependent synthetase/ligase" evidence="10">
    <location>
        <begin position="108"/>
        <end position="304"/>
    </location>
</feature>
<dbReference type="InterPro" id="IPR045851">
    <property type="entry name" value="AMP-bd_C_sf"/>
</dbReference>
<comment type="function">
    <text evidence="9">Catalyzes the activation of phenylacetic acid (PA) to phenylacetyl-CoA (PA-CoA).</text>
</comment>
<evidence type="ECO:0000256" key="1">
    <source>
        <dbReference type="ARBA" id="ARBA00011245"/>
    </source>
</evidence>
<dbReference type="GO" id="GO:0047475">
    <property type="term" value="F:phenylacetate-CoA ligase activity"/>
    <property type="evidence" value="ECO:0007669"/>
    <property type="project" value="UniProtKB-EC"/>
</dbReference>
<dbReference type="GO" id="GO:0000166">
    <property type="term" value="F:nucleotide binding"/>
    <property type="evidence" value="ECO:0007669"/>
    <property type="project" value="UniProtKB-KW"/>
</dbReference>
<dbReference type="Gene3D" id="3.40.50.12780">
    <property type="entry name" value="N-terminal domain of ligase-like"/>
    <property type="match status" value="1"/>
</dbReference>
<evidence type="ECO:0000256" key="8">
    <source>
        <dbReference type="ARBA" id="ARBA00075111"/>
    </source>
</evidence>